<protein>
    <submittedName>
        <fullName evidence="2">Uncharacterized protein</fullName>
    </submittedName>
</protein>
<name>A0A2I0STF5_9ACTN</name>
<dbReference type="EMBL" id="PJOS01000013">
    <property type="protein sequence ID" value="PKT73208.1"/>
    <property type="molecule type" value="Genomic_DNA"/>
</dbReference>
<dbReference type="RefSeq" id="WP_103548980.1">
    <property type="nucleotide sequence ID" value="NZ_JBHJSK010000013.1"/>
</dbReference>
<evidence type="ECO:0000313" key="2">
    <source>
        <dbReference type="EMBL" id="PKT73208.1"/>
    </source>
</evidence>
<evidence type="ECO:0000256" key="1">
    <source>
        <dbReference type="SAM" id="MobiDB-lite"/>
    </source>
</evidence>
<dbReference type="AlphaFoldDB" id="A0A2I0STF5"/>
<organism evidence="2 3">
    <name type="scientific">Streptomyces populi</name>
    <dbReference type="NCBI Taxonomy" id="2058924"/>
    <lineage>
        <taxon>Bacteria</taxon>
        <taxon>Bacillati</taxon>
        <taxon>Actinomycetota</taxon>
        <taxon>Actinomycetes</taxon>
        <taxon>Kitasatosporales</taxon>
        <taxon>Streptomycetaceae</taxon>
        <taxon>Streptomyces</taxon>
    </lineage>
</organism>
<proteinExistence type="predicted"/>
<keyword evidence="3" id="KW-1185">Reference proteome</keyword>
<reference evidence="2 3" key="1">
    <citation type="submission" date="2017-12" db="EMBL/GenBank/DDBJ databases">
        <title>Streptomyces populusis sp. nov., a novel endophytic actinobacterium isolated from stems of Populus adenopoda Maxim.</title>
        <authorList>
            <person name="Wang Z."/>
        </authorList>
    </citation>
    <scope>NUCLEOTIDE SEQUENCE [LARGE SCALE GENOMIC DNA]</scope>
    <source>
        <strain evidence="2 3">A249</strain>
    </source>
</reference>
<dbReference type="Proteomes" id="UP000236178">
    <property type="component" value="Unassembled WGS sequence"/>
</dbReference>
<evidence type="ECO:0000313" key="3">
    <source>
        <dbReference type="Proteomes" id="UP000236178"/>
    </source>
</evidence>
<gene>
    <name evidence="2" type="ORF">CW362_09725</name>
</gene>
<sequence length="157" mass="16772">MGEKLFVAVVLAGVVQPLLHRIRKRWHGRRVSRTVEALNRGGTARVDCAARFRNSGGGRHRARLTVKAEGVFLSTKDGTVAELRIGTPHSDVEVVAELSMLVCDVAGRQLEILLPAEEDHLFKALEARLLDRGDGLPTAAGAAPGPLSGSSPTHRGS</sequence>
<comment type="caution">
    <text evidence="2">The sequence shown here is derived from an EMBL/GenBank/DDBJ whole genome shotgun (WGS) entry which is preliminary data.</text>
</comment>
<feature type="region of interest" description="Disordered" evidence="1">
    <location>
        <begin position="136"/>
        <end position="157"/>
    </location>
</feature>
<dbReference type="OrthoDB" id="4297576at2"/>
<accession>A0A2I0STF5</accession>